<sequence length="52" mass="5915">MRSLRILLDKEVGAEQRRLLLRAKDFECKKVIPPDIQLAVDLLRTEAATGSH</sequence>
<reference evidence="1 2" key="1">
    <citation type="submission" date="2017-06" db="EMBL/GenBank/DDBJ databases">
        <authorList>
            <person name="Kim H.J."/>
            <person name="Triplett B.A."/>
        </authorList>
    </citation>
    <scope>NUCLEOTIDE SEQUENCE [LARGE SCALE GENOMIC DNA]</scope>
    <source>
        <strain evidence="1 2">DSM 43151</strain>
    </source>
</reference>
<dbReference type="Proteomes" id="UP000198415">
    <property type="component" value="Unassembled WGS sequence"/>
</dbReference>
<dbReference type="EMBL" id="FZNR01000030">
    <property type="protein sequence ID" value="SNS96492.1"/>
    <property type="molecule type" value="Genomic_DNA"/>
</dbReference>
<gene>
    <name evidence="1" type="ORF">SAMN06264365_13094</name>
</gene>
<dbReference type="AlphaFoldDB" id="A0A239ISY0"/>
<evidence type="ECO:0000313" key="2">
    <source>
        <dbReference type="Proteomes" id="UP000198415"/>
    </source>
</evidence>
<protein>
    <submittedName>
        <fullName evidence="1">Uncharacterized protein</fullName>
    </submittedName>
</protein>
<organism evidence="1 2">
    <name type="scientific">Actinoplanes regularis</name>
    <dbReference type="NCBI Taxonomy" id="52697"/>
    <lineage>
        <taxon>Bacteria</taxon>
        <taxon>Bacillati</taxon>
        <taxon>Actinomycetota</taxon>
        <taxon>Actinomycetes</taxon>
        <taxon>Micromonosporales</taxon>
        <taxon>Micromonosporaceae</taxon>
        <taxon>Actinoplanes</taxon>
    </lineage>
</organism>
<proteinExistence type="predicted"/>
<name>A0A239ISY0_9ACTN</name>
<keyword evidence="2" id="KW-1185">Reference proteome</keyword>
<accession>A0A239ISY0</accession>
<evidence type="ECO:0000313" key="1">
    <source>
        <dbReference type="EMBL" id="SNS96492.1"/>
    </source>
</evidence>